<dbReference type="KEGG" id="osu:NT6N_12420"/>
<evidence type="ECO:0000313" key="2">
    <source>
        <dbReference type="EMBL" id="BDS06202.1"/>
    </source>
</evidence>
<evidence type="ECO:0000256" key="1">
    <source>
        <dbReference type="SAM" id="SignalP"/>
    </source>
</evidence>
<name>A0AAT9FJU4_9BACT</name>
<feature type="signal peptide" evidence="1">
    <location>
        <begin position="1"/>
        <end position="27"/>
    </location>
</feature>
<keyword evidence="1" id="KW-0732">Signal</keyword>
<evidence type="ECO:0008006" key="3">
    <source>
        <dbReference type="Google" id="ProtNLM"/>
    </source>
</evidence>
<proteinExistence type="predicted"/>
<feature type="chain" id="PRO_5043747962" description="SLA1 homology domain-containing protein" evidence="1">
    <location>
        <begin position="28"/>
        <end position="252"/>
    </location>
</feature>
<dbReference type="AlphaFoldDB" id="A0AAT9FJU4"/>
<dbReference type="Gene3D" id="2.30.30.700">
    <property type="entry name" value="SLA1 homology domain 1"/>
    <property type="match status" value="1"/>
</dbReference>
<dbReference type="EMBL" id="AP026866">
    <property type="protein sequence ID" value="BDS06202.1"/>
    <property type="molecule type" value="Genomic_DNA"/>
</dbReference>
<accession>A0AAT9FJU4</accession>
<reference evidence="2" key="1">
    <citation type="submission" date="2024-07" db="EMBL/GenBank/DDBJ databases">
        <title>Complete genome sequence of Verrucomicrobiaceae bacterium NT6N.</title>
        <authorList>
            <person name="Huang C."/>
            <person name="Takami H."/>
            <person name="Hamasaki K."/>
        </authorList>
    </citation>
    <scope>NUCLEOTIDE SEQUENCE</scope>
    <source>
        <strain evidence="2">NT6N</strain>
    </source>
</reference>
<organism evidence="2">
    <name type="scientific">Oceaniferula spumae</name>
    <dbReference type="NCBI Taxonomy" id="2979115"/>
    <lineage>
        <taxon>Bacteria</taxon>
        <taxon>Pseudomonadati</taxon>
        <taxon>Verrucomicrobiota</taxon>
        <taxon>Verrucomicrobiia</taxon>
        <taxon>Verrucomicrobiales</taxon>
        <taxon>Verrucomicrobiaceae</taxon>
        <taxon>Oceaniferula</taxon>
    </lineage>
</organism>
<gene>
    <name evidence="2" type="ORF">NT6N_12420</name>
</gene>
<protein>
    <recommendedName>
        <fullName evidence="3">SLA1 homology domain-containing protein</fullName>
    </recommendedName>
</protein>
<sequence length="252" mass="28764">MSALFPSFLRHSLVLLLFAALANVSQAEQRRFQNKEETKSFFAELNGYDAKTKIVTVRMSNGRQQRFPIDILSDDDQKYVLENARRLAIGNEIRVTLRKFQDKSKKELKERIVDRVSPSGYEVSLNNRAKRTFKDIKLNYTLYYEVQDYLKPEREQKTKEGTLECKAITSQQTITLKTETVDIVSGKLDPVIKNVRRRGADGSDYIEPVVEKPGGRRKDLLIGCKLDVVVDGEVVKSITDGTIQIESPEDNS</sequence>